<evidence type="ECO:0000313" key="2">
    <source>
        <dbReference type="Proteomes" id="UP001604277"/>
    </source>
</evidence>
<proteinExistence type="predicted"/>
<reference evidence="2" key="1">
    <citation type="submission" date="2024-07" db="EMBL/GenBank/DDBJ databases">
        <title>Two chromosome-level genome assemblies of Korean endemic species Abeliophyllum distichum and Forsythia ovata (Oleaceae).</title>
        <authorList>
            <person name="Jang H."/>
        </authorList>
    </citation>
    <scope>NUCLEOTIDE SEQUENCE [LARGE SCALE GENOMIC DNA]</scope>
</reference>
<accession>A0ABD1VHQ9</accession>
<comment type="caution">
    <text evidence="1">The sequence shown here is derived from an EMBL/GenBank/DDBJ whole genome shotgun (WGS) entry which is preliminary data.</text>
</comment>
<organism evidence="1 2">
    <name type="scientific">Forsythia ovata</name>
    <dbReference type="NCBI Taxonomy" id="205694"/>
    <lineage>
        <taxon>Eukaryota</taxon>
        <taxon>Viridiplantae</taxon>
        <taxon>Streptophyta</taxon>
        <taxon>Embryophyta</taxon>
        <taxon>Tracheophyta</taxon>
        <taxon>Spermatophyta</taxon>
        <taxon>Magnoliopsida</taxon>
        <taxon>eudicotyledons</taxon>
        <taxon>Gunneridae</taxon>
        <taxon>Pentapetalae</taxon>
        <taxon>asterids</taxon>
        <taxon>lamiids</taxon>
        <taxon>Lamiales</taxon>
        <taxon>Oleaceae</taxon>
        <taxon>Forsythieae</taxon>
        <taxon>Forsythia</taxon>
    </lineage>
</organism>
<keyword evidence="2" id="KW-1185">Reference proteome</keyword>
<dbReference type="Proteomes" id="UP001604277">
    <property type="component" value="Unassembled WGS sequence"/>
</dbReference>
<name>A0ABD1VHQ9_9LAMI</name>
<evidence type="ECO:0000313" key="1">
    <source>
        <dbReference type="EMBL" id="KAL2536863.1"/>
    </source>
</evidence>
<dbReference type="AlphaFoldDB" id="A0ABD1VHQ9"/>
<dbReference type="EMBL" id="JBFOLJ010000005">
    <property type="protein sequence ID" value="KAL2536863.1"/>
    <property type="molecule type" value="Genomic_DNA"/>
</dbReference>
<protein>
    <submittedName>
        <fullName evidence="1">Uncharacterized protein</fullName>
    </submittedName>
</protein>
<sequence>MDGFSVAKLCTYMGSNSDSGTNGWSRLRGVVKTLVLIGSALWLKRMAKSATRWDHNRIVTQSLAYEKEQVSKDQIITSFKAVSYVAAHVVRTGSFGVVVQTGLGAQLARDVPFSAICWSSLEPKDRMRALTMTTSQTLIEILRDGVLKGGVGPRVA</sequence>
<gene>
    <name evidence="1" type="ORF">Fot_18254</name>
</gene>